<gene>
    <name evidence="2" type="ORF">EP51_16090</name>
</gene>
<dbReference type="InterPro" id="IPR012312">
    <property type="entry name" value="Hemerythrin-like"/>
</dbReference>
<dbReference type="Proteomes" id="UP000028488">
    <property type="component" value="Chromosome"/>
</dbReference>
<accession>A0A076EJZ9</accession>
<protein>
    <submittedName>
        <fullName evidence="2">Cation-binding protein</fullName>
    </submittedName>
</protein>
<evidence type="ECO:0000313" key="2">
    <source>
        <dbReference type="EMBL" id="AII06036.1"/>
    </source>
</evidence>
<evidence type="ECO:0000259" key="1">
    <source>
        <dbReference type="Pfam" id="PF01814"/>
    </source>
</evidence>
<proteinExistence type="predicted"/>
<evidence type="ECO:0000313" key="3">
    <source>
        <dbReference type="Proteomes" id="UP000028488"/>
    </source>
</evidence>
<dbReference type="PANTHER" id="PTHR38048">
    <property type="entry name" value="EXPRESSED PROTEIN"/>
    <property type="match status" value="1"/>
</dbReference>
<dbReference type="Gene3D" id="1.20.120.520">
    <property type="entry name" value="nmb1532 protein domain like"/>
    <property type="match status" value="1"/>
</dbReference>
<dbReference type="eggNOG" id="COG3945">
    <property type="taxonomic scope" value="Bacteria"/>
</dbReference>
<name>A0A076EJZ9_RHOOP</name>
<dbReference type="RefSeq" id="WP_128639832.1">
    <property type="nucleotide sequence ID" value="NZ_CP008947.1"/>
</dbReference>
<reference evidence="2 3" key="1">
    <citation type="submission" date="2014-07" db="EMBL/GenBank/DDBJ databases">
        <title>Genome Sequence of Rhodococcus opacus Strain R7, a Biodegrader of Mono- and Polycyclic Aromatic Hydrocarbons.</title>
        <authorList>
            <person name="Di Gennaro P."/>
            <person name="Zampolli J."/>
            <person name="Presti I."/>
            <person name="Cappelletti M."/>
            <person name="D'Ursi P."/>
            <person name="Orro A."/>
            <person name="Mezzelani A."/>
            <person name="Milanesi L."/>
        </authorList>
    </citation>
    <scope>NUCLEOTIDE SEQUENCE [LARGE SCALE GENOMIC DNA]</scope>
    <source>
        <strain evidence="2 3">R7</strain>
    </source>
</reference>
<dbReference type="PANTHER" id="PTHR38048:SF2">
    <property type="entry name" value="HEMERYTHRIN-LIKE DOMAIN-CONTAINING PROTEIN"/>
    <property type="match status" value="1"/>
</dbReference>
<dbReference type="AlphaFoldDB" id="A0A076EJZ9"/>
<feature type="domain" description="Hemerythrin-like" evidence="1">
    <location>
        <begin position="15"/>
        <end position="145"/>
    </location>
</feature>
<dbReference type="CDD" id="cd12108">
    <property type="entry name" value="Hr-like"/>
    <property type="match status" value="1"/>
</dbReference>
<sequence>MTTSTAHTVRPDTREMVVVHNCFRRQFAALPALVRGVPAGDTARAGEVVTFFEELATALHHHHTSEDDLLWPKLLDRAPTDAALVLRMEEQHERLSELLSRAQSQGAAFTADAVDGEPLAKTLTALSAALDEHLGEEEQRILPMAEQFLTLAEWQEMGDRGRASIPKDRLLVFLGFILQGATPGERRMFLSEMPFAARMAWSILGRRAFRKDYRRIYGTEPAAF</sequence>
<dbReference type="InterPro" id="IPR053206">
    <property type="entry name" value="Dimeric_xanthone_biosynth"/>
</dbReference>
<dbReference type="EMBL" id="CP008947">
    <property type="protein sequence ID" value="AII06036.1"/>
    <property type="molecule type" value="Genomic_DNA"/>
</dbReference>
<dbReference type="Pfam" id="PF01814">
    <property type="entry name" value="Hemerythrin"/>
    <property type="match status" value="1"/>
</dbReference>
<organism evidence="2 3">
    <name type="scientific">Rhodococcus opacus</name>
    <name type="common">Nocardia opaca</name>
    <dbReference type="NCBI Taxonomy" id="37919"/>
    <lineage>
        <taxon>Bacteria</taxon>
        <taxon>Bacillati</taxon>
        <taxon>Actinomycetota</taxon>
        <taxon>Actinomycetes</taxon>
        <taxon>Mycobacteriales</taxon>
        <taxon>Nocardiaceae</taxon>
        <taxon>Rhodococcus</taxon>
    </lineage>
</organism>